<reference evidence="1 2" key="1">
    <citation type="submission" date="2019-07" db="EMBL/GenBank/DDBJ databases">
        <title>Whole genome shotgun sequence of Rhizobium naphthalenivorans NBRC 107585.</title>
        <authorList>
            <person name="Hosoyama A."/>
            <person name="Uohara A."/>
            <person name="Ohji S."/>
            <person name="Ichikawa N."/>
        </authorList>
    </citation>
    <scope>NUCLEOTIDE SEQUENCE [LARGE SCALE GENOMIC DNA]</scope>
    <source>
        <strain evidence="1 2">NBRC 107585</strain>
    </source>
</reference>
<organism evidence="1 2">
    <name type="scientific">Ciceribacter naphthalenivorans</name>
    <dbReference type="NCBI Taxonomy" id="1118451"/>
    <lineage>
        <taxon>Bacteria</taxon>
        <taxon>Pseudomonadati</taxon>
        <taxon>Pseudomonadota</taxon>
        <taxon>Alphaproteobacteria</taxon>
        <taxon>Hyphomicrobiales</taxon>
        <taxon>Rhizobiaceae</taxon>
        <taxon>Ciceribacter</taxon>
    </lineage>
</organism>
<sequence length="62" mass="6730">MPRALTTLADLIGSFAGSEREGGLQECTRFFCRPSPPIVDKISYLPVIQGDGNLFFQLVNAA</sequence>
<evidence type="ECO:0000313" key="2">
    <source>
        <dbReference type="Proteomes" id="UP000321717"/>
    </source>
</evidence>
<gene>
    <name evidence="1" type="ORF">RNA01_40260</name>
</gene>
<accession>A0A512HNS5</accession>
<evidence type="ECO:0000313" key="1">
    <source>
        <dbReference type="EMBL" id="GEO87094.1"/>
    </source>
</evidence>
<keyword evidence="2" id="KW-1185">Reference proteome</keyword>
<name>A0A512HNS5_9HYPH</name>
<dbReference type="Proteomes" id="UP000321717">
    <property type="component" value="Unassembled WGS sequence"/>
</dbReference>
<dbReference type="EMBL" id="BJZP01000030">
    <property type="protein sequence ID" value="GEO87094.1"/>
    <property type="molecule type" value="Genomic_DNA"/>
</dbReference>
<protein>
    <submittedName>
        <fullName evidence="1">Uncharacterized protein</fullName>
    </submittedName>
</protein>
<comment type="caution">
    <text evidence="1">The sequence shown here is derived from an EMBL/GenBank/DDBJ whole genome shotgun (WGS) entry which is preliminary data.</text>
</comment>
<dbReference type="AlphaFoldDB" id="A0A512HNS5"/>
<proteinExistence type="predicted"/>